<dbReference type="InterPro" id="IPR011051">
    <property type="entry name" value="RmlC_Cupin_sf"/>
</dbReference>
<dbReference type="PANTHER" id="PTHR43346">
    <property type="entry name" value="LIGAND BINDING DOMAIN PROTEIN, PUTATIVE (AFU_ORTHOLOGUE AFUA_6G14370)-RELATED"/>
    <property type="match status" value="1"/>
</dbReference>
<sequence length="141" mass="15665">MSDQSTATSARFDILSIMKQFPQTAETLLVDTYLRDTPAASSRVFRVYKGTPPHYHGGSDEYLYVLSGRGTFWMEDPATEAEFEPGQLLFFERGTVHALPNILEEPVVFLSVDTPRRDPTDIVFVNSADGSPETFIASKPG</sequence>
<dbReference type="RefSeq" id="WP_133318331.1">
    <property type="nucleotide sequence ID" value="NZ_SMTL01000009.1"/>
</dbReference>
<evidence type="ECO:0000313" key="3">
    <source>
        <dbReference type="Proteomes" id="UP000295238"/>
    </source>
</evidence>
<dbReference type="Proteomes" id="UP000295238">
    <property type="component" value="Unassembled WGS sequence"/>
</dbReference>
<dbReference type="PANTHER" id="PTHR43346:SF1">
    <property type="entry name" value="QUERCETIN 2,3-DIOXYGENASE-RELATED"/>
    <property type="match status" value="1"/>
</dbReference>
<evidence type="ECO:0000259" key="1">
    <source>
        <dbReference type="Pfam" id="PF07883"/>
    </source>
</evidence>
<keyword evidence="3" id="KW-1185">Reference proteome</keyword>
<reference evidence="2 3" key="1">
    <citation type="submission" date="2019-03" db="EMBL/GenBank/DDBJ databases">
        <title>Rhizobium sp. nov., an bacterium isolated from biocrust in Mu Us Desert.</title>
        <authorList>
            <person name="Lixiong L."/>
        </authorList>
    </citation>
    <scope>NUCLEOTIDE SEQUENCE [LARGE SCALE GENOMIC DNA]</scope>
    <source>
        <strain evidence="2 3">SPY-1</strain>
    </source>
</reference>
<dbReference type="InterPro" id="IPR014710">
    <property type="entry name" value="RmlC-like_jellyroll"/>
</dbReference>
<dbReference type="EMBL" id="SMTL01000009">
    <property type="protein sequence ID" value="TDK29865.1"/>
    <property type="molecule type" value="Genomic_DNA"/>
</dbReference>
<protein>
    <submittedName>
        <fullName evidence="2">Cupin domain-containing protein</fullName>
    </submittedName>
</protein>
<evidence type="ECO:0000313" key="2">
    <source>
        <dbReference type="EMBL" id="TDK29865.1"/>
    </source>
</evidence>
<gene>
    <name evidence="2" type="ORF">E2F50_21960</name>
</gene>
<feature type="domain" description="Cupin type-2" evidence="1">
    <location>
        <begin position="51"/>
        <end position="112"/>
    </location>
</feature>
<dbReference type="InterPro" id="IPR013096">
    <property type="entry name" value="Cupin_2"/>
</dbReference>
<name>A0A4R5U6K3_9HYPH</name>
<dbReference type="CDD" id="cd02208">
    <property type="entry name" value="cupin_RmlC-like"/>
    <property type="match status" value="1"/>
</dbReference>
<proteinExistence type="predicted"/>
<accession>A0A4R5U6K3</accession>
<dbReference type="AlphaFoldDB" id="A0A4R5U6K3"/>
<comment type="caution">
    <text evidence="2">The sequence shown here is derived from an EMBL/GenBank/DDBJ whole genome shotgun (WGS) entry which is preliminary data.</text>
</comment>
<organism evidence="2 3">
    <name type="scientific">Rhizobium deserti</name>
    <dbReference type="NCBI Taxonomy" id="2547961"/>
    <lineage>
        <taxon>Bacteria</taxon>
        <taxon>Pseudomonadati</taxon>
        <taxon>Pseudomonadota</taxon>
        <taxon>Alphaproteobacteria</taxon>
        <taxon>Hyphomicrobiales</taxon>
        <taxon>Rhizobiaceae</taxon>
        <taxon>Rhizobium/Agrobacterium group</taxon>
        <taxon>Rhizobium</taxon>
    </lineage>
</organism>
<dbReference type="InterPro" id="IPR052538">
    <property type="entry name" value="Flavonoid_dioxygenase-like"/>
</dbReference>
<dbReference type="Gene3D" id="2.60.120.10">
    <property type="entry name" value="Jelly Rolls"/>
    <property type="match status" value="1"/>
</dbReference>
<dbReference type="OrthoDB" id="1177356at2"/>
<dbReference type="Pfam" id="PF07883">
    <property type="entry name" value="Cupin_2"/>
    <property type="match status" value="1"/>
</dbReference>
<dbReference type="SUPFAM" id="SSF51182">
    <property type="entry name" value="RmlC-like cupins"/>
    <property type="match status" value="1"/>
</dbReference>